<dbReference type="RefSeq" id="WP_390204280.1">
    <property type="nucleotide sequence ID" value="NZ_JBHTAX010000001.1"/>
</dbReference>
<feature type="transmembrane region" description="Helical" evidence="1">
    <location>
        <begin position="12"/>
        <end position="33"/>
    </location>
</feature>
<proteinExistence type="predicted"/>
<feature type="transmembrane region" description="Helical" evidence="1">
    <location>
        <begin position="93"/>
        <end position="110"/>
    </location>
</feature>
<evidence type="ECO:0000256" key="1">
    <source>
        <dbReference type="SAM" id="Phobius"/>
    </source>
</evidence>
<feature type="transmembrane region" description="Helical" evidence="1">
    <location>
        <begin position="130"/>
        <end position="149"/>
    </location>
</feature>
<evidence type="ECO:0000313" key="3">
    <source>
        <dbReference type="Proteomes" id="UP001596417"/>
    </source>
</evidence>
<evidence type="ECO:0000313" key="2">
    <source>
        <dbReference type="EMBL" id="MFC7188500.1"/>
    </source>
</evidence>
<keyword evidence="1" id="KW-1133">Transmembrane helix</keyword>
<keyword evidence="3" id="KW-1185">Reference proteome</keyword>
<sequence length="230" mass="24330">MFEATIEIVLENPVTVIALLPALYFTATTLWGVRKPLVSILTATTAIGLSPIFLLFVVGEFTGSSVWMSLGNSVFQIEASVVAGVVRVYDGLIAAWLRLFALVFDSLLSIRLLPADMSVRGVPVNEVLPVWVSVFVLHVAGGVMLVYGLYRGNESSSMDTLLRGGGVAFLIAGLFVVVLQSRVVAFDASAIGVLLMAVVGLEIGVAVVLLGVRPDFSGGDNDEFDDAAPL</sequence>
<gene>
    <name evidence="2" type="ORF">ACFQL7_00580</name>
</gene>
<keyword evidence="1" id="KW-0472">Membrane</keyword>
<reference evidence="2 3" key="1">
    <citation type="journal article" date="2019" name="Int. J. Syst. Evol. Microbiol.">
        <title>The Global Catalogue of Microorganisms (GCM) 10K type strain sequencing project: providing services to taxonomists for standard genome sequencing and annotation.</title>
        <authorList>
            <consortium name="The Broad Institute Genomics Platform"/>
            <consortium name="The Broad Institute Genome Sequencing Center for Infectious Disease"/>
            <person name="Wu L."/>
            <person name="Ma J."/>
        </authorList>
    </citation>
    <scope>NUCLEOTIDE SEQUENCE [LARGE SCALE GENOMIC DNA]</scope>
    <source>
        <strain evidence="2 3">RDMS1</strain>
    </source>
</reference>
<dbReference type="AlphaFoldDB" id="A0ABD5YLP8"/>
<dbReference type="EMBL" id="JBHTAX010000001">
    <property type="protein sequence ID" value="MFC7188500.1"/>
    <property type="molecule type" value="Genomic_DNA"/>
</dbReference>
<feature type="transmembrane region" description="Helical" evidence="1">
    <location>
        <begin position="161"/>
        <end position="179"/>
    </location>
</feature>
<protein>
    <submittedName>
        <fullName evidence="2">Uncharacterized protein</fullName>
    </submittedName>
</protein>
<dbReference type="Proteomes" id="UP001596417">
    <property type="component" value="Unassembled WGS sequence"/>
</dbReference>
<accession>A0ABD5YLP8</accession>
<feature type="transmembrane region" description="Helical" evidence="1">
    <location>
        <begin position="40"/>
        <end position="59"/>
    </location>
</feature>
<keyword evidence="1" id="KW-0812">Transmembrane</keyword>
<name>A0ABD5YLP8_9EURY</name>
<feature type="transmembrane region" description="Helical" evidence="1">
    <location>
        <begin position="191"/>
        <end position="212"/>
    </location>
</feature>
<comment type="caution">
    <text evidence="2">The sequence shown here is derived from an EMBL/GenBank/DDBJ whole genome shotgun (WGS) entry which is preliminary data.</text>
</comment>
<organism evidence="2 3">
    <name type="scientific">Halocatena marina</name>
    <dbReference type="NCBI Taxonomy" id="2934937"/>
    <lineage>
        <taxon>Archaea</taxon>
        <taxon>Methanobacteriati</taxon>
        <taxon>Methanobacteriota</taxon>
        <taxon>Stenosarchaea group</taxon>
        <taxon>Halobacteria</taxon>
        <taxon>Halobacteriales</taxon>
        <taxon>Natronomonadaceae</taxon>
        <taxon>Halocatena</taxon>
    </lineage>
</organism>